<dbReference type="PANTHER" id="PTHR43671:SF13">
    <property type="entry name" value="SERINE_THREONINE-PROTEIN KINASE NEK2"/>
    <property type="match status" value="1"/>
</dbReference>
<dbReference type="GO" id="GO:0005524">
    <property type="term" value="F:ATP binding"/>
    <property type="evidence" value="ECO:0007669"/>
    <property type="project" value="UniProtKB-UniRule"/>
</dbReference>
<dbReference type="SUPFAM" id="SSF56112">
    <property type="entry name" value="Protein kinase-like (PK-like)"/>
    <property type="match status" value="1"/>
</dbReference>
<feature type="domain" description="Protein kinase" evidence="9">
    <location>
        <begin position="26"/>
        <end position="292"/>
    </location>
</feature>
<dbReference type="STRING" id="229920.ADM99_10475"/>
<name>A0A0P6XQR3_9CHLR</name>
<sequence>MASGKRRDNYRMPIPLKTGDVLRGRYRIRRIIGQGGMGCIYLADDMRLEGRQTALKEVEHDRSLPTEMVKEAREQFLREATVLARLDHPNLPKVSDFFSVGSLDYLVMDYIPGKDLRMLMMEARQNGEFLDENLVLSWANQLADALTYLHSQTPPILHRDIKPSNLKQTPTGLIKLVDFGLVKVLAPGEITITILQGQGTALYTPLEQYGGDSGHTDIRSDIFAFGSTLYHLLTNTPPADARERFLHPESLIPMQQINPEISPRTEKAILWAMNLHPDDRPPTIKAFQESLLGDRVASITHPITKPRHPSDYLSTNPERTLLWLSVGFTVFSLLAALLR</sequence>
<evidence type="ECO:0000256" key="5">
    <source>
        <dbReference type="ARBA" id="ARBA00022777"/>
    </source>
</evidence>
<proteinExistence type="inferred from homology"/>
<dbReference type="InterPro" id="IPR011009">
    <property type="entry name" value="Kinase-like_dom_sf"/>
</dbReference>
<dbReference type="Gene3D" id="3.30.200.20">
    <property type="entry name" value="Phosphorylase Kinase, domain 1"/>
    <property type="match status" value="1"/>
</dbReference>
<evidence type="ECO:0000256" key="7">
    <source>
        <dbReference type="PROSITE-ProRule" id="PRU10141"/>
    </source>
</evidence>
<evidence type="ECO:0000313" key="10">
    <source>
        <dbReference type="EMBL" id="KPL71838.1"/>
    </source>
</evidence>
<keyword evidence="11" id="KW-1185">Reference proteome</keyword>
<evidence type="ECO:0000313" key="11">
    <source>
        <dbReference type="Proteomes" id="UP000050430"/>
    </source>
</evidence>
<dbReference type="Pfam" id="PF00069">
    <property type="entry name" value="Pkinase"/>
    <property type="match status" value="1"/>
</dbReference>
<reference evidence="10 11" key="1">
    <citation type="submission" date="2015-07" db="EMBL/GenBank/DDBJ databases">
        <title>Genome sequence of Leptolinea tardivitalis DSM 16556.</title>
        <authorList>
            <person name="Hemp J."/>
            <person name="Ward L.M."/>
            <person name="Pace L.A."/>
            <person name="Fischer W.W."/>
        </authorList>
    </citation>
    <scope>NUCLEOTIDE SEQUENCE [LARGE SCALE GENOMIC DNA]</scope>
    <source>
        <strain evidence="10 11">YMTK-2</strain>
    </source>
</reference>
<accession>A0A0P6XQR3</accession>
<dbReference type="SMART" id="SM00220">
    <property type="entry name" value="S_TKc"/>
    <property type="match status" value="1"/>
</dbReference>
<keyword evidence="4 7" id="KW-0547">Nucleotide-binding</keyword>
<keyword evidence="8" id="KW-1133">Transmembrane helix</keyword>
<dbReference type="PROSITE" id="PS00107">
    <property type="entry name" value="PROTEIN_KINASE_ATP"/>
    <property type="match status" value="1"/>
</dbReference>
<dbReference type="EMBL" id="LGCK01000010">
    <property type="protein sequence ID" value="KPL71838.1"/>
    <property type="molecule type" value="Genomic_DNA"/>
</dbReference>
<dbReference type="PROSITE" id="PS50011">
    <property type="entry name" value="PROTEIN_KINASE_DOM"/>
    <property type="match status" value="1"/>
</dbReference>
<dbReference type="GO" id="GO:0004674">
    <property type="term" value="F:protein serine/threonine kinase activity"/>
    <property type="evidence" value="ECO:0007669"/>
    <property type="project" value="UniProtKB-EC"/>
</dbReference>
<organism evidence="10 11">
    <name type="scientific">Leptolinea tardivitalis</name>
    <dbReference type="NCBI Taxonomy" id="229920"/>
    <lineage>
        <taxon>Bacteria</taxon>
        <taxon>Bacillati</taxon>
        <taxon>Chloroflexota</taxon>
        <taxon>Anaerolineae</taxon>
        <taxon>Anaerolineales</taxon>
        <taxon>Anaerolineaceae</taxon>
        <taxon>Leptolinea</taxon>
    </lineage>
</organism>
<evidence type="ECO:0000256" key="3">
    <source>
        <dbReference type="ARBA" id="ARBA00022679"/>
    </source>
</evidence>
<keyword evidence="8" id="KW-0812">Transmembrane</keyword>
<dbReference type="InterPro" id="IPR000719">
    <property type="entry name" value="Prot_kinase_dom"/>
</dbReference>
<dbReference type="CDD" id="cd14014">
    <property type="entry name" value="STKc_PknB_like"/>
    <property type="match status" value="1"/>
</dbReference>
<keyword evidence="6 7" id="KW-0067">ATP-binding</keyword>
<dbReference type="EC" id="2.7.11.1" evidence="2"/>
<keyword evidence="3" id="KW-0808">Transferase</keyword>
<gene>
    <name evidence="10" type="ORF">ADM99_10475</name>
</gene>
<dbReference type="Gene3D" id="1.10.510.10">
    <property type="entry name" value="Transferase(Phosphotransferase) domain 1"/>
    <property type="match status" value="1"/>
</dbReference>
<evidence type="ECO:0000259" key="9">
    <source>
        <dbReference type="PROSITE" id="PS50011"/>
    </source>
</evidence>
<evidence type="ECO:0000256" key="1">
    <source>
        <dbReference type="ARBA" id="ARBA00010886"/>
    </source>
</evidence>
<comment type="caution">
    <text evidence="10">The sequence shown here is derived from an EMBL/GenBank/DDBJ whole genome shotgun (WGS) entry which is preliminary data.</text>
</comment>
<dbReference type="Proteomes" id="UP000050430">
    <property type="component" value="Unassembled WGS sequence"/>
</dbReference>
<comment type="similarity">
    <text evidence="1">Belongs to the protein kinase superfamily. NEK Ser/Thr protein kinase family. NIMA subfamily.</text>
</comment>
<dbReference type="InterPro" id="IPR050660">
    <property type="entry name" value="NEK_Ser/Thr_kinase"/>
</dbReference>
<keyword evidence="5 10" id="KW-0418">Kinase</keyword>
<evidence type="ECO:0000256" key="4">
    <source>
        <dbReference type="ARBA" id="ARBA00022741"/>
    </source>
</evidence>
<feature type="binding site" evidence="7">
    <location>
        <position position="56"/>
    </location>
    <ligand>
        <name>ATP</name>
        <dbReference type="ChEBI" id="CHEBI:30616"/>
    </ligand>
</feature>
<dbReference type="AlphaFoldDB" id="A0A0P6XQR3"/>
<evidence type="ECO:0000256" key="8">
    <source>
        <dbReference type="SAM" id="Phobius"/>
    </source>
</evidence>
<dbReference type="InterPro" id="IPR017441">
    <property type="entry name" value="Protein_kinase_ATP_BS"/>
</dbReference>
<evidence type="ECO:0000256" key="6">
    <source>
        <dbReference type="ARBA" id="ARBA00022840"/>
    </source>
</evidence>
<dbReference type="PANTHER" id="PTHR43671">
    <property type="entry name" value="SERINE/THREONINE-PROTEIN KINASE NEK"/>
    <property type="match status" value="1"/>
</dbReference>
<evidence type="ECO:0000256" key="2">
    <source>
        <dbReference type="ARBA" id="ARBA00012513"/>
    </source>
</evidence>
<feature type="transmembrane region" description="Helical" evidence="8">
    <location>
        <begin position="320"/>
        <end position="338"/>
    </location>
</feature>
<protein>
    <recommendedName>
        <fullName evidence="2">non-specific serine/threonine protein kinase</fullName>
        <ecNumber evidence="2">2.7.11.1</ecNumber>
    </recommendedName>
</protein>
<keyword evidence="8" id="KW-0472">Membrane</keyword>